<feature type="compositionally biased region" description="Basic and acidic residues" evidence="1">
    <location>
        <begin position="436"/>
        <end position="452"/>
    </location>
</feature>
<dbReference type="CDD" id="cd05162">
    <property type="entry name" value="PWWP"/>
    <property type="match status" value="2"/>
</dbReference>
<feature type="compositionally biased region" description="Basic and acidic residues" evidence="1">
    <location>
        <begin position="474"/>
        <end position="493"/>
    </location>
</feature>
<evidence type="ECO:0000259" key="2">
    <source>
        <dbReference type="PROSITE" id="PS50812"/>
    </source>
</evidence>
<sequence>MSQKVSEEIDLNCDAVSVDRENGDNDVNIKDSGTCLKESVNEAGEESKIESVKDEEVNLEADIGSLGEEVAFGSDKKPVVAEEMAVKSSSEVAEDLNVGMCRSGDSLLEGTSVRSISIVDDATHSGDERLNSRDLSHENSLPCGDQKESLNDRSSCGLESRDMEIDAHDDTKKKRNAENRSSVLNDGVDSNQCTSTDEDEDEDEGVKPEEPEFCVSDLVWGKVRSHPWWPGQIFDYSDASSKAKKYFKKGCYLIAYYGDQTFAWNEESRIKPFRPHFSRMEKQNNMEEFHNAVDCALDEVSRRVEFGLACSCISKEAYAEVKTEIIVNAGIREESSRRVGGDRFSTAASFDPSELVETMKALALSPLYSEVDRLQFTTSQAQLLAFHRWKKKPVVAEEMDVKSSSEVAEDLNVGLCRSGDPLLEGTSVQSVSIVDDTTHSGDERLNSPDLSHENSLPCGDQKESLNHQSSCGLESRDMEIDAHDDTKKKRNAENRSSVLIDGVDSNQSTSTDEDEDEDVKHEEPEFCVSDLVWGKVRSHPWWPGQIFDYSDASSKAKKYFKKGCYLVAYYGDQTFAWNEESRIKPFRPHFSRMEKQNNMEEFHNAVDCALDKVSRRVEFGLACSCISKEAYAEIKTEIIVNAGIREESSRRVGGDRFSTAASFDPSELVETMKALALSPLYSEVDRLQFTTSQAQLLAFHRWKGYSQLPEFLNLGGLLETDAEIPLFEEMKTEVPSSKVEKEMPENQDKIPAGPCKKEKSLSEFLAERRLSLQKVKRKLNNNAGDKLTSSSPAKKLNAVDTLHDDSASKLNKSYVSPGSGDKSLQSKQTFRVGASILRVASLLNGSTVSSPLFKHCDGKFQKSAVNNKKKGKSMSGKSPGKVSRTGASSPTEIHSQLCSAATDPLKGYNLLTPIVSFFTELRNSIATDLNCFEMSEQSLDQGTDDITREKSTGSKVTGRSELASIKDSSCPDRIIRCLPEEQSPVDKGNETSEVSPNTQPTVQASVNTDSEPKHTVEGEILGTETEKQQIADSDESFTKDQTPTALILNFSDIDSVPSVEDLNKTFSHYGPLVSPGAEVFKKSTRAKVVFKRRADAEMAFSSSGKYSIFGPSLVSYRLKRLAVAPTKASTGSTKRIRVGETREDENTT</sequence>
<feature type="compositionally biased region" description="Basic and acidic residues" evidence="1">
    <location>
        <begin position="159"/>
        <end position="178"/>
    </location>
</feature>
<feature type="domain" description="PWWP" evidence="2">
    <location>
        <begin position="528"/>
        <end position="589"/>
    </location>
</feature>
<feature type="compositionally biased region" description="Polar residues" evidence="1">
    <location>
        <begin position="991"/>
        <end position="1009"/>
    </location>
</feature>
<feature type="region of interest" description="Disordered" evidence="1">
    <location>
        <begin position="735"/>
        <end position="757"/>
    </location>
</feature>
<evidence type="ECO:0000256" key="1">
    <source>
        <dbReference type="SAM" id="MobiDB-lite"/>
    </source>
</evidence>
<feature type="region of interest" description="Disordered" evidence="1">
    <location>
        <begin position="980"/>
        <end position="1013"/>
    </location>
</feature>
<protein>
    <recommendedName>
        <fullName evidence="2">PWWP domain-containing protein</fullName>
    </recommendedName>
</protein>
<feature type="region of interest" description="Disordered" evidence="1">
    <location>
        <begin position="1126"/>
        <end position="1148"/>
    </location>
</feature>
<feature type="region of interest" description="Disordered" evidence="1">
    <location>
        <begin position="944"/>
        <end position="963"/>
    </location>
</feature>
<feature type="region of interest" description="Disordered" evidence="1">
    <location>
        <begin position="112"/>
        <end position="209"/>
    </location>
</feature>
<proteinExistence type="predicted"/>
<dbReference type="SUPFAM" id="SSF63748">
    <property type="entry name" value="Tudor/PWWP/MBT"/>
    <property type="match status" value="2"/>
</dbReference>
<dbReference type="AlphaFoldDB" id="A0A2P5WKA7"/>
<accession>A0A2P5WKA7</accession>
<evidence type="ECO:0000313" key="3">
    <source>
        <dbReference type="EMBL" id="PPR91519.1"/>
    </source>
</evidence>
<dbReference type="InterPro" id="IPR000313">
    <property type="entry name" value="PWWP_dom"/>
</dbReference>
<organism evidence="3 4">
    <name type="scientific">Gossypium barbadense</name>
    <name type="common">Sea Island cotton</name>
    <name type="synonym">Hibiscus barbadensis</name>
    <dbReference type="NCBI Taxonomy" id="3634"/>
    <lineage>
        <taxon>Eukaryota</taxon>
        <taxon>Viridiplantae</taxon>
        <taxon>Streptophyta</taxon>
        <taxon>Embryophyta</taxon>
        <taxon>Tracheophyta</taxon>
        <taxon>Spermatophyta</taxon>
        <taxon>Magnoliopsida</taxon>
        <taxon>eudicotyledons</taxon>
        <taxon>Gunneridae</taxon>
        <taxon>Pentapetalae</taxon>
        <taxon>rosids</taxon>
        <taxon>malvids</taxon>
        <taxon>Malvales</taxon>
        <taxon>Malvaceae</taxon>
        <taxon>Malvoideae</taxon>
        <taxon>Gossypium</taxon>
    </lineage>
</organism>
<feature type="compositionally biased region" description="Basic and acidic residues" evidence="1">
    <location>
        <begin position="735"/>
        <end position="748"/>
    </location>
</feature>
<feature type="compositionally biased region" description="Basic and acidic residues" evidence="1">
    <location>
        <begin position="1137"/>
        <end position="1148"/>
    </location>
</feature>
<feature type="domain" description="PWWP" evidence="2">
    <location>
        <begin position="215"/>
        <end position="276"/>
    </location>
</feature>
<feature type="compositionally biased region" description="Polar residues" evidence="1">
    <location>
        <begin position="179"/>
        <end position="195"/>
    </location>
</feature>
<dbReference type="SMART" id="SM00293">
    <property type="entry name" value="PWWP"/>
    <property type="match status" value="2"/>
</dbReference>
<dbReference type="PANTHER" id="PTHR42851:SF19">
    <property type="entry name" value="PWWP DOMAIN-CONTAINING PROTEIN 2-RELATED"/>
    <property type="match status" value="1"/>
</dbReference>
<feature type="region of interest" description="Disordered" evidence="1">
    <location>
        <begin position="864"/>
        <end position="890"/>
    </location>
</feature>
<feature type="region of interest" description="Disordered" evidence="1">
    <location>
        <begin position="427"/>
        <end position="522"/>
    </location>
</feature>
<dbReference type="PANTHER" id="PTHR42851">
    <property type="entry name" value="ALDOLASE-RELATED"/>
    <property type="match status" value="1"/>
</dbReference>
<dbReference type="Gene3D" id="2.30.30.140">
    <property type="match status" value="2"/>
</dbReference>
<name>A0A2P5WKA7_GOSBA</name>
<dbReference type="OrthoDB" id="62853at2759"/>
<evidence type="ECO:0000313" key="4">
    <source>
        <dbReference type="Proteomes" id="UP000239757"/>
    </source>
</evidence>
<gene>
    <name evidence="3" type="ORF">GOBAR_AA29155</name>
</gene>
<dbReference type="InterPro" id="IPR053063">
    <property type="entry name" value="PWWP_domain_containing_PDP"/>
</dbReference>
<feature type="compositionally biased region" description="Basic and acidic residues" evidence="1">
    <location>
        <begin position="121"/>
        <end position="137"/>
    </location>
</feature>
<reference evidence="3 4" key="1">
    <citation type="submission" date="2015-01" db="EMBL/GenBank/DDBJ databases">
        <title>Genome of allotetraploid Gossypium barbadense reveals genomic plasticity and fiber elongation in cotton evolution.</title>
        <authorList>
            <person name="Chen X."/>
            <person name="Liu X."/>
            <person name="Zhao B."/>
            <person name="Zheng H."/>
            <person name="Hu Y."/>
            <person name="Lu G."/>
            <person name="Yang C."/>
            <person name="Chen J."/>
            <person name="Shan C."/>
            <person name="Zhang L."/>
            <person name="Zhou Y."/>
            <person name="Wang L."/>
            <person name="Guo W."/>
            <person name="Bai Y."/>
            <person name="Ruan J."/>
            <person name="Shangguan X."/>
            <person name="Mao Y."/>
            <person name="Jiang J."/>
            <person name="Zhu Y."/>
            <person name="Lei J."/>
            <person name="Kang H."/>
            <person name="Chen S."/>
            <person name="He X."/>
            <person name="Wang R."/>
            <person name="Wang Y."/>
            <person name="Chen J."/>
            <person name="Wang L."/>
            <person name="Yu S."/>
            <person name="Wang B."/>
            <person name="Wei J."/>
            <person name="Song S."/>
            <person name="Lu X."/>
            <person name="Gao Z."/>
            <person name="Gu W."/>
            <person name="Deng X."/>
            <person name="Ma D."/>
            <person name="Wang S."/>
            <person name="Liang W."/>
            <person name="Fang L."/>
            <person name="Cai C."/>
            <person name="Zhu X."/>
            <person name="Zhou B."/>
            <person name="Zhang Y."/>
            <person name="Chen Z."/>
            <person name="Xu S."/>
            <person name="Zhu R."/>
            <person name="Wang S."/>
            <person name="Zhang T."/>
            <person name="Zhao G."/>
        </authorList>
    </citation>
    <scope>NUCLEOTIDE SEQUENCE [LARGE SCALE GENOMIC DNA]</scope>
    <source>
        <strain evidence="4">cv. Xinhai21</strain>
        <tissue evidence="3">Leaf</tissue>
    </source>
</reference>
<dbReference type="EMBL" id="KZ667297">
    <property type="protein sequence ID" value="PPR91519.1"/>
    <property type="molecule type" value="Genomic_DNA"/>
</dbReference>
<dbReference type="Pfam" id="PF00855">
    <property type="entry name" value="PWWP"/>
    <property type="match status" value="2"/>
</dbReference>
<dbReference type="PROSITE" id="PS50812">
    <property type="entry name" value="PWWP"/>
    <property type="match status" value="2"/>
</dbReference>
<dbReference type="Proteomes" id="UP000239757">
    <property type="component" value="Unassembled WGS sequence"/>
</dbReference>